<name>A0A2A2TQM1_9CYAN</name>
<keyword evidence="2" id="KW-1185">Reference proteome</keyword>
<proteinExistence type="predicted"/>
<protein>
    <recommendedName>
        <fullName evidence="3">DUF2993 domain-containing protein</fullName>
    </recommendedName>
</protein>
<evidence type="ECO:0008006" key="3">
    <source>
        <dbReference type="Google" id="ProtNLM"/>
    </source>
</evidence>
<gene>
    <name evidence="1" type="ORF">CK510_00050</name>
</gene>
<organism evidence="1 2">
    <name type="scientific">Brunnivagina elsteri CCALA 953</name>
    <dbReference type="NCBI Taxonomy" id="987040"/>
    <lineage>
        <taxon>Bacteria</taxon>
        <taxon>Bacillati</taxon>
        <taxon>Cyanobacteriota</taxon>
        <taxon>Cyanophyceae</taxon>
        <taxon>Nostocales</taxon>
        <taxon>Calotrichaceae</taxon>
        <taxon>Brunnivagina</taxon>
    </lineage>
</organism>
<dbReference type="RefSeq" id="WP_095719721.1">
    <property type="nucleotide sequence ID" value="NZ_NTFS01000001.1"/>
</dbReference>
<dbReference type="OrthoDB" id="570669at2"/>
<evidence type="ECO:0000313" key="2">
    <source>
        <dbReference type="Proteomes" id="UP000218238"/>
    </source>
</evidence>
<accession>A0A2A2TQM1</accession>
<reference evidence="1 2" key="1">
    <citation type="submission" date="2017-08" db="EMBL/GenBank/DDBJ databases">
        <title>Draft genome sequence of filamentous cyanobacterium Calothrix elsteri CCALA 953.</title>
        <authorList>
            <person name="Gagunashvili A.N."/>
            <person name="Elster J."/>
            <person name="Andresson O.S."/>
        </authorList>
    </citation>
    <scope>NUCLEOTIDE SEQUENCE [LARGE SCALE GENOMIC DNA]</scope>
    <source>
        <strain evidence="1 2">CCALA 953</strain>
    </source>
</reference>
<comment type="caution">
    <text evidence="1">The sequence shown here is derived from an EMBL/GenBank/DDBJ whole genome shotgun (WGS) entry which is preliminary data.</text>
</comment>
<dbReference type="Proteomes" id="UP000218238">
    <property type="component" value="Unassembled WGS sequence"/>
</dbReference>
<dbReference type="Pfam" id="PF11209">
    <property type="entry name" value="LmeA"/>
    <property type="match status" value="1"/>
</dbReference>
<dbReference type="EMBL" id="NTFS01000001">
    <property type="protein sequence ID" value="PAX60742.1"/>
    <property type="molecule type" value="Genomic_DNA"/>
</dbReference>
<dbReference type="AlphaFoldDB" id="A0A2A2TQM1"/>
<dbReference type="InterPro" id="IPR021373">
    <property type="entry name" value="DUF2993"/>
</dbReference>
<sequence length="269" mass="30516">MEFLTILLSSLLGLISSVGLVVDRTAEDAIRSQFAKAEQLQVRVDNAPTHQLLQGKIDRVRIAGRSLQLKHSHIRIAVFELETDRIELDTRTIGKKRPKFKRPLQAGLRLVLTEADVNKVLQSPEFLSRLRKLNIISANLTNKDSNPVYRFVNPRVKFLTNQRVNLQVEIQEDGNSESVVVNLETGLDIVAGRKLQLVQPIAKVNEEEVPPRFLNAIVSNLNQCLDLRNLETEGLLMRIIKLKMKPGKLEIGTFVRIEPSSKFLETIRF</sequence>
<evidence type="ECO:0000313" key="1">
    <source>
        <dbReference type="EMBL" id="PAX60742.1"/>
    </source>
</evidence>